<dbReference type="PANTHER" id="PTHR36452">
    <property type="entry name" value="CHROMOSOME 12, WHOLE GENOME SHOTGUN SEQUENCE"/>
    <property type="match status" value="1"/>
</dbReference>
<dbReference type="EMBL" id="CP123584">
    <property type="protein sequence ID" value="WZK88058.1"/>
    <property type="molecule type" value="Genomic_DNA"/>
</dbReference>
<dbReference type="InterPro" id="IPR012808">
    <property type="entry name" value="CHP02453"/>
</dbReference>
<dbReference type="RefSeq" id="WP_406645417.1">
    <property type="nucleotide sequence ID" value="NZ_CP123584.1"/>
</dbReference>
<dbReference type="InterPro" id="IPR015996">
    <property type="entry name" value="UCP028451"/>
</dbReference>
<keyword evidence="2" id="KW-1185">Reference proteome</keyword>
<dbReference type="PANTHER" id="PTHR36452:SF1">
    <property type="entry name" value="DUF2461 DOMAIN-CONTAINING PROTEIN"/>
    <property type="match status" value="1"/>
</dbReference>
<sequence length="213" mass="24421">MTDSFAALIPDARCFLNDLSQTNTRAWFTTHKARYDGTLKRPAILLLDHLSAQLARKTALPIRTKLFRPHRDVRFSKDKTPYTTHLHMLWQVGSAGLFFGIAPEYVRLGGGVMAMDKDQLTRWRDAMANDRKGAGFRQLCAPLADQGFSVDHPELKRVPAPFPKDHPRENLLRRKSMTFWRDMPAQEWPLPSAALDRGFDQLLPMVERLNLLL</sequence>
<evidence type="ECO:0000313" key="2">
    <source>
        <dbReference type="Proteomes" id="UP001623232"/>
    </source>
</evidence>
<accession>A0ABZ2XPP6</accession>
<dbReference type="PIRSF" id="PIRSF028451">
    <property type="entry name" value="UCP028451"/>
    <property type="match status" value="1"/>
</dbReference>
<name>A0ABZ2XPP6_9RHOB</name>
<dbReference type="Pfam" id="PF09365">
    <property type="entry name" value="DUF2461"/>
    <property type="match status" value="1"/>
</dbReference>
<gene>
    <name evidence="1" type="ORF">QEZ52_15805</name>
</gene>
<organism evidence="1 2">
    <name type="scientific">Aliisedimentitalea scapharcae</name>
    <dbReference type="NCBI Taxonomy" id="1524259"/>
    <lineage>
        <taxon>Bacteria</taxon>
        <taxon>Pseudomonadati</taxon>
        <taxon>Pseudomonadota</taxon>
        <taxon>Alphaproteobacteria</taxon>
        <taxon>Rhodobacterales</taxon>
        <taxon>Roseobacteraceae</taxon>
        <taxon>Aliisedimentitalea</taxon>
    </lineage>
</organism>
<protein>
    <submittedName>
        <fullName evidence="1">DUF2461 domain-containing protein</fullName>
    </submittedName>
</protein>
<dbReference type="Proteomes" id="UP001623232">
    <property type="component" value="Chromosome"/>
</dbReference>
<evidence type="ECO:0000313" key="1">
    <source>
        <dbReference type="EMBL" id="WZK88058.1"/>
    </source>
</evidence>
<proteinExistence type="predicted"/>
<reference evidence="1 2" key="1">
    <citation type="submission" date="2023-04" db="EMBL/GenBank/DDBJ databases">
        <title>Complete genome sequence of Alisedimentitalea scapharcae.</title>
        <authorList>
            <person name="Rong J.-C."/>
            <person name="Yi M.-L."/>
            <person name="Zhao Q."/>
        </authorList>
    </citation>
    <scope>NUCLEOTIDE SEQUENCE [LARGE SCALE GENOMIC DNA]</scope>
    <source>
        <strain evidence="1 2">KCTC 42119</strain>
    </source>
</reference>
<dbReference type="NCBIfam" id="TIGR02453">
    <property type="entry name" value="TIGR02453 family protein"/>
    <property type="match status" value="1"/>
</dbReference>